<keyword evidence="6" id="KW-1015">Disulfide bond</keyword>
<reference evidence="8 9" key="1">
    <citation type="submission" date="2018-10" db="EMBL/GenBank/DDBJ databases">
        <title>A high-quality apple genome assembly.</title>
        <authorList>
            <person name="Hu J."/>
        </authorList>
    </citation>
    <scope>NUCLEOTIDE SEQUENCE [LARGE SCALE GENOMIC DNA]</scope>
    <source>
        <strain evidence="9">cv. HFTH1</strain>
        <tissue evidence="8">Young leaf</tissue>
    </source>
</reference>
<dbReference type="PANTHER" id="PTHR33109">
    <property type="entry name" value="EPIDERMAL PATTERNING FACTOR-LIKE PROTEIN 4"/>
    <property type="match status" value="1"/>
</dbReference>
<sequence length="157" mass="17508">MSATILQDNGLTEMPIPRSSNSHFSHSLKTLCQVLQRVLLQMAPSTRNYRVRGLKVAIITVASIFLLTTLLPKSVDSVQSSHNNESSDDLFLQSKMVLGSRPPGCQNKCLNCRPCIATLVIPVHKTKRFSLSSHGEESDSYYLLSWKCRCGNKLFQP</sequence>
<comment type="function">
    <text evidence="7">Controls stomatal patterning.</text>
</comment>
<keyword evidence="4 7" id="KW-0964">Secreted</keyword>
<dbReference type="PANTHER" id="PTHR33109:SF60">
    <property type="entry name" value="EPIDERMAL PATTERNING FACTOR-LIKE PROTEIN 8"/>
    <property type="match status" value="1"/>
</dbReference>
<organism evidence="8 9">
    <name type="scientific">Malus domestica</name>
    <name type="common">Apple</name>
    <name type="synonym">Pyrus malus</name>
    <dbReference type="NCBI Taxonomy" id="3750"/>
    <lineage>
        <taxon>Eukaryota</taxon>
        <taxon>Viridiplantae</taxon>
        <taxon>Streptophyta</taxon>
        <taxon>Embryophyta</taxon>
        <taxon>Tracheophyta</taxon>
        <taxon>Spermatophyta</taxon>
        <taxon>Magnoliopsida</taxon>
        <taxon>eudicotyledons</taxon>
        <taxon>Gunneridae</taxon>
        <taxon>Pentapetalae</taxon>
        <taxon>rosids</taxon>
        <taxon>fabids</taxon>
        <taxon>Rosales</taxon>
        <taxon>Rosaceae</taxon>
        <taxon>Amygdaloideae</taxon>
        <taxon>Maleae</taxon>
        <taxon>Malus</taxon>
    </lineage>
</organism>
<dbReference type="InterPro" id="IPR039455">
    <property type="entry name" value="EPFL"/>
</dbReference>
<dbReference type="STRING" id="3750.A0A498HGF0"/>
<name>A0A498HGF0_MALDO</name>
<gene>
    <name evidence="8" type="ORF">DVH24_031285</name>
</gene>
<keyword evidence="9" id="KW-1185">Reference proteome</keyword>
<comment type="subcellular location">
    <subcellularLocation>
        <location evidence="1 7">Secreted</location>
    </subcellularLocation>
</comment>
<evidence type="ECO:0000256" key="7">
    <source>
        <dbReference type="RuleBase" id="RU367102"/>
    </source>
</evidence>
<evidence type="ECO:0000313" key="9">
    <source>
        <dbReference type="Proteomes" id="UP000290289"/>
    </source>
</evidence>
<proteinExistence type="inferred from homology"/>
<accession>A0A498HGF0</accession>
<evidence type="ECO:0000256" key="4">
    <source>
        <dbReference type="ARBA" id="ARBA00022525"/>
    </source>
</evidence>
<evidence type="ECO:0000256" key="1">
    <source>
        <dbReference type="ARBA" id="ARBA00004613"/>
    </source>
</evidence>
<dbReference type="Proteomes" id="UP000290289">
    <property type="component" value="Chromosome 17"/>
</dbReference>
<evidence type="ECO:0000256" key="3">
    <source>
        <dbReference type="ARBA" id="ARBA00022473"/>
    </source>
</evidence>
<comment type="caution">
    <text evidence="8">The sequence shown here is derived from an EMBL/GenBank/DDBJ whole genome shotgun (WGS) entry which is preliminary data.</text>
</comment>
<dbReference type="EMBL" id="RDQH01000343">
    <property type="protein sequence ID" value="RXH68952.1"/>
    <property type="molecule type" value="Genomic_DNA"/>
</dbReference>
<evidence type="ECO:0000256" key="2">
    <source>
        <dbReference type="ARBA" id="ARBA00008127"/>
    </source>
</evidence>
<keyword evidence="5" id="KW-0732">Signal</keyword>
<evidence type="ECO:0000256" key="6">
    <source>
        <dbReference type="ARBA" id="ARBA00023157"/>
    </source>
</evidence>
<comment type="similarity">
    <text evidence="2 7">Belongs to the plant cysteine rich small secretory peptide family. Epidermal patterning factor subfamily.</text>
</comment>
<protein>
    <recommendedName>
        <fullName evidence="7">Epidermal patterning factor-like protein</fullName>
    </recommendedName>
</protein>
<dbReference type="Pfam" id="PF17181">
    <property type="entry name" value="EPF"/>
    <property type="match status" value="1"/>
</dbReference>
<dbReference type="AlphaFoldDB" id="A0A498HGF0"/>
<evidence type="ECO:0000313" key="8">
    <source>
        <dbReference type="EMBL" id="RXH68952.1"/>
    </source>
</evidence>
<evidence type="ECO:0000256" key="5">
    <source>
        <dbReference type="ARBA" id="ARBA00022729"/>
    </source>
</evidence>
<dbReference type="GO" id="GO:0005576">
    <property type="term" value="C:extracellular region"/>
    <property type="evidence" value="ECO:0007669"/>
    <property type="project" value="UniProtKB-SubCell"/>
</dbReference>
<keyword evidence="3 7" id="KW-0217">Developmental protein</keyword>
<dbReference type="GO" id="GO:0010052">
    <property type="term" value="P:guard cell differentiation"/>
    <property type="evidence" value="ECO:0007669"/>
    <property type="project" value="UniProtKB-UniRule"/>
</dbReference>